<dbReference type="GO" id="GO:0044284">
    <property type="term" value="C:mitochondrial crista junction"/>
    <property type="evidence" value="ECO:0007669"/>
    <property type="project" value="InterPro"/>
</dbReference>
<evidence type="ECO:0000256" key="10">
    <source>
        <dbReference type="ARBA" id="ARBA00032985"/>
    </source>
</evidence>
<keyword evidence="8 11" id="KW-0472">Membrane</keyword>
<keyword evidence="13" id="KW-1185">Reference proteome</keyword>
<evidence type="ECO:0000256" key="8">
    <source>
        <dbReference type="ARBA" id="ARBA00023136"/>
    </source>
</evidence>
<evidence type="ECO:0000256" key="7">
    <source>
        <dbReference type="ARBA" id="ARBA00023128"/>
    </source>
</evidence>
<evidence type="ECO:0000256" key="11">
    <source>
        <dbReference type="RuleBase" id="RU363010"/>
    </source>
</evidence>
<name>A0A6A6PC56_9PEZI</name>
<dbReference type="GO" id="GO:0042407">
    <property type="term" value="P:cristae formation"/>
    <property type="evidence" value="ECO:0007669"/>
    <property type="project" value="InterPro"/>
</dbReference>
<reference evidence="12" key="1">
    <citation type="journal article" date="2020" name="Stud. Mycol.">
        <title>101 Dothideomycetes genomes: a test case for predicting lifestyles and emergence of pathogens.</title>
        <authorList>
            <person name="Haridas S."/>
            <person name="Albert R."/>
            <person name="Binder M."/>
            <person name="Bloem J."/>
            <person name="Labutti K."/>
            <person name="Salamov A."/>
            <person name="Andreopoulos B."/>
            <person name="Baker S."/>
            <person name="Barry K."/>
            <person name="Bills G."/>
            <person name="Bluhm B."/>
            <person name="Cannon C."/>
            <person name="Castanera R."/>
            <person name="Culley D."/>
            <person name="Daum C."/>
            <person name="Ezra D."/>
            <person name="Gonzalez J."/>
            <person name="Henrissat B."/>
            <person name="Kuo A."/>
            <person name="Liang C."/>
            <person name="Lipzen A."/>
            <person name="Lutzoni F."/>
            <person name="Magnuson J."/>
            <person name="Mondo S."/>
            <person name="Nolan M."/>
            <person name="Ohm R."/>
            <person name="Pangilinan J."/>
            <person name="Park H.-J."/>
            <person name="Ramirez L."/>
            <person name="Alfaro M."/>
            <person name="Sun H."/>
            <person name="Tritt A."/>
            <person name="Yoshinaga Y."/>
            <person name="Zwiers L.-H."/>
            <person name="Turgeon B."/>
            <person name="Goodwin S."/>
            <person name="Spatafora J."/>
            <person name="Crous P."/>
            <person name="Grigoriev I."/>
        </authorList>
    </citation>
    <scope>NUCLEOTIDE SEQUENCE</scope>
    <source>
        <strain evidence="12">ATCC 16933</strain>
    </source>
</reference>
<keyword evidence="11" id="KW-0999">Mitochondrion inner membrane</keyword>
<evidence type="ECO:0000256" key="4">
    <source>
        <dbReference type="ARBA" id="ARBA00018170"/>
    </source>
</evidence>
<dbReference type="EMBL" id="MU001671">
    <property type="protein sequence ID" value="KAF2461534.1"/>
    <property type="molecule type" value="Genomic_DNA"/>
</dbReference>
<dbReference type="GO" id="GO:0061617">
    <property type="term" value="C:MICOS complex"/>
    <property type="evidence" value="ECO:0007669"/>
    <property type="project" value="UniProtKB-UniRule"/>
</dbReference>
<gene>
    <name evidence="12" type="ORF">BDY21DRAFT_89447</name>
</gene>
<evidence type="ECO:0000256" key="3">
    <source>
        <dbReference type="ARBA" id="ARBA00009188"/>
    </source>
</evidence>
<dbReference type="OrthoDB" id="4037694at2759"/>
<feature type="transmembrane region" description="Helical" evidence="11">
    <location>
        <begin position="6"/>
        <end position="24"/>
    </location>
</feature>
<evidence type="ECO:0000313" key="13">
    <source>
        <dbReference type="Proteomes" id="UP000799766"/>
    </source>
</evidence>
<proteinExistence type="inferred from homology"/>
<dbReference type="Pfam" id="PF17050">
    <property type="entry name" value="AIM5"/>
    <property type="match status" value="1"/>
</dbReference>
<evidence type="ECO:0000313" key="12">
    <source>
        <dbReference type="EMBL" id="KAF2461534.1"/>
    </source>
</evidence>
<keyword evidence="6 11" id="KW-1133">Transmembrane helix</keyword>
<comment type="function">
    <text evidence="1 11">Component of the MICOS complex, a large protein complex of the mitochondrial inner membrane that plays crucial roles in the maintenance of crista junctions, inner membrane architecture, and formation of contact sites to the outer membrane.</text>
</comment>
<evidence type="ECO:0000256" key="6">
    <source>
        <dbReference type="ARBA" id="ARBA00022989"/>
    </source>
</evidence>
<evidence type="ECO:0000256" key="2">
    <source>
        <dbReference type="ARBA" id="ARBA00004370"/>
    </source>
</evidence>
<comment type="subcellular location">
    <subcellularLocation>
        <location evidence="2">Membrane</location>
    </subcellularLocation>
    <subcellularLocation>
        <location evidence="11">Mitochondrion inner membrane</location>
        <topology evidence="11">Single-pass membrane protein</topology>
    </subcellularLocation>
</comment>
<accession>A0A6A6PC56</accession>
<keyword evidence="5 11" id="KW-0812">Transmembrane</keyword>
<protein>
    <recommendedName>
        <fullName evidence="4 11">MICOS complex subunit MIC12</fullName>
    </recommendedName>
    <alternativeName>
        <fullName evidence="10 11">Altered inheritance of mitochondria protein 5, mitochondrial</fullName>
    </alternativeName>
    <alternativeName>
        <fullName evidence="9 11">Found in mitochondrial proteome protein 51</fullName>
    </alternativeName>
</protein>
<keyword evidence="7 11" id="KW-0496">Mitochondrion</keyword>
<evidence type="ECO:0000256" key="5">
    <source>
        <dbReference type="ARBA" id="ARBA00022692"/>
    </source>
</evidence>
<comment type="subunit">
    <text evidence="11">Component of the mitochondrial contact site and cristae organizing system (MICOS) complex.</text>
</comment>
<evidence type="ECO:0000256" key="9">
    <source>
        <dbReference type="ARBA" id="ARBA00032159"/>
    </source>
</evidence>
<sequence>MGFTTGFLGGFTLTTSLLYLTIALHRNNRVSQALALRQSSQTLNDIVEPPPALPPPPSARVARPSLVETAKDKWNAEVETLVRKVYDTDWNQVREQAEDNVGAVWRKIKDLGKETKEEGEKR</sequence>
<dbReference type="InterPro" id="IPR031463">
    <property type="entry name" value="Mic12"/>
</dbReference>
<dbReference type="Proteomes" id="UP000799766">
    <property type="component" value="Unassembled WGS sequence"/>
</dbReference>
<comment type="similarity">
    <text evidence="3 11">Belongs to the MICOS complex subunit Mic12 family.</text>
</comment>
<dbReference type="AlphaFoldDB" id="A0A6A6PC56"/>
<evidence type="ECO:0000256" key="1">
    <source>
        <dbReference type="ARBA" id="ARBA00002689"/>
    </source>
</evidence>
<organism evidence="12 13">
    <name type="scientific">Lineolata rhizophorae</name>
    <dbReference type="NCBI Taxonomy" id="578093"/>
    <lineage>
        <taxon>Eukaryota</taxon>
        <taxon>Fungi</taxon>
        <taxon>Dikarya</taxon>
        <taxon>Ascomycota</taxon>
        <taxon>Pezizomycotina</taxon>
        <taxon>Dothideomycetes</taxon>
        <taxon>Dothideomycetes incertae sedis</taxon>
        <taxon>Lineolatales</taxon>
        <taxon>Lineolataceae</taxon>
        <taxon>Lineolata</taxon>
    </lineage>
</organism>